<dbReference type="GO" id="GO:0009396">
    <property type="term" value="P:folic acid-containing compound biosynthetic process"/>
    <property type="evidence" value="ECO:0007669"/>
    <property type="project" value="TreeGrafter"/>
</dbReference>
<keyword evidence="2 4" id="KW-0547">Nucleotide-binding</keyword>
<feature type="binding site" evidence="4">
    <location>
        <position position="59"/>
    </location>
    <ligand>
        <name>substrate</name>
    </ligand>
</feature>
<dbReference type="InterPro" id="IPR024185">
    <property type="entry name" value="FTHF_cligase-like_sf"/>
</dbReference>
<dbReference type="GO" id="GO:0030272">
    <property type="term" value="F:5-formyltetrahydrofolate cyclo-ligase activity"/>
    <property type="evidence" value="ECO:0007669"/>
    <property type="project" value="UniProtKB-EC"/>
</dbReference>
<feature type="binding site" evidence="4">
    <location>
        <begin position="143"/>
        <end position="151"/>
    </location>
    <ligand>
        <name>ATP</name>
        <dbReference type="ChEBI" id="CHEBI:30616"/>
    </ligand>
</feature>
<evidence type="ECO:0000256" key="1">
    <source>
        <dbReference type="ARBA" id="ARBA00010638"/>
    </source>
</evidence>
<organism evidence="6 7">
    <name type="scientific">Paenibacillus hemerocallicola</name>
    <dbReference type="NCBI Taxonomy" id="1172614"/>
    <lineage>
        <taxon>Bacteria</taxon>
        <taxon>Bacillati</taxon>
        <taxon>Bacillota</taxon>
        <taxon>Bacilli</taxon>
        <taxon>Bacillales</taxon>
        <taxon>Paenibacillaceae</taxon>
        <taxon>Paenibacillus</taxon>
    </lineage>
</organism>
<dbReference type="NCBIfam" id="TIGR02727">
    <property type="entry name" value="MTHFS_bact"/>
    <property type="match status" value="1"/>
</dbReference>
<sequence>MAVKALKAQLRKQAEAVRASLSETERAENSALICKKAVRFLEDRLSFARGRSCTLFSYVPFRTELDVTPVMEWCWELGGTVVVPKVIRDKKLMSLHVIRGNEDLETGKWGIREPLMSAPVWRRAADIDVMLVPGLAFDSMGGRLGYGGGYYDAFIRRCRENVGKEPFKLALAFDAQIVPEVPMDNHDFRVDAVLTENRQWILPQA</sequence>
<dbReference type="SUPFAM" id="SSF100950">
    <property type="entry name" value="NagB/RpiA/CoA transferase-like"/>
    <property type="match status" value="1"/>
</dbReference>
<dbReference type="GO" id="GO:0046872">
    <property type="term" value="F:metal ion binding"/>
    <property type="evidence" value="ECO:0007669"/>
    <property type="project" value="UniProtKB-KW"/>
</dbReference>
<dbReference type="EMBL" id="VDCQ01000008">
    <property type="protein sequence ID" value="TNJ66768.1"/>
    <property type="molecule type" value="Genomic_DNA"/>
</dbReference>
<feature type="binding site" evidence="4">
    <location>
        <position position="64"/>
    </location>
    <ligand>
        <name>substrate</name>
    </ligand>
</feature>
<keyword evidence="6" id="KW-0436">Ligase</keyword>
<evidence type="ECO:0000313" key="7">
    <source>
        <dbReference type="Proteomes" id="UP000307943"/>
    </source>
</evidence>
<comment type="caution">
    <text evidence="6">The sequence shown here is derived from an EMBL/GenBank/DDBJ whole genome shotgun (WGS) entry which is preliminary data.</text>
</comment>
<comment type="cofactor">
    <cofactor evidence="5">
        <name>Mg(2+)</name>
        <dbReference type="ChEBI" id="CHEBI:18420"/>
    </cofactor>
</comment>
<dbReference type="Proteomes" id="UP000307943">
    <property type="component" value="Unassembled WGS sequence"/>
</dbReference>
<evidence type="ECO:0000256" key="3">
    <source>
        <dbReference type="ARBA" id="ARBA00022840"/>
    </source>
</evidence>
<evidence type="ECO:0000256" key="2">
    <source>
        <dbReference type="ARBA" id="ARBA00022741"/>
    </source>
</evidence>
<keyword evidence="3 4" id="KW-0067">ATP-binding</keyword>
<comment type="catalytic activity">
    <reaction evidence="5">
        <text>(6S)-5-formyl-5,6,7,8-tetrahydrofolate + ATP = (6R)-5,10-methenyltetrahydrofolate + ADP + phosphate</text>
        <dbReference type="Rhea" id="RHEA:10488"/>
        <dbReference type="ChEBI" id="CHEBI:30616"/>
        <dbReference type="ChEBI" id="CHEBI:43474"/>
        <dbReference type="ChEBI" id="CHEBI:57455"/>
        <dbReference type="ChEBI" id="CHEBI:57457"/>
        <dbReference type="ChEBI" id="CHEBI:456216"/>
        <dbReference type="EC" id="6.3.3.2"/>
    </reaction>
</comment>
<evidence type="ECO:0000256" key="5">
    <source>
        <dbReference type="RuleBase" id="RU361279"/>
    </source>
</evidence>
<reference evidence="6 7" key="1">
    <citation type="submission" date="2019-05" db="EMBL/GenBank/DDBJ databases">
        <title>We sequenced the genome of Paenibacillus hemerocallicola KCTC 33185 for further insight into its adaptation and study the phylogeny of Paenibacillus.</title>
        <authorList>
            <person name="Narsing Rao M.P."/>
        </authorList>
    </citation>
    <scope>NUCLEOTIDE SEQUENCE [LARGE SCALE GENOMIC DNA]</scope>
    <source>
        <strain evidence="6 7">KCTC 33185</strain>
    </source>
</reference>
<keyword evidence="7" id="KW-1185">Reference proteome</keyword>
<dbReference type="PANTHER" id="PTHR23407">
    <property type="entry name" value="ATPASE INHIBITOR/5-FORMYLTETRAHYDROFOLATE CYCLO-LIGASE"/>
    <property type="match status" value="1"/>
</dbReference>
<dbReference type="OrthoDB" id="9801938at2"/>
<protein>
    <recommendedName>
        <fullName evidence="5">5-formyltetrahydrofolate cyclo-ligase</fullName>
        <ecNumber evidence="5">6.3.3.2</ecNumber>
    </recommendedName>
</protein>
<dbReference type="AlphaFoldDB" id="A0A5C4TCG6"/>
<comment type="similarity">
    <text evidence="1 5">Belongs to the 5-formyltetrahydrofolate cyclo-ligase family.</text>
</comment>
<dbReference type="RefSeq" id="WP_139601573.1">
    <property type="nucleotide sequence ID" value="NZ_VDCQ01000008.1"/>
</dbReference>
<feature type="binding site" evidence="4">
    <location>
        <begin position="7"/>
        <end position="11"/>
    </location>
    <ligand>
        <name>ATP</name>
        <dbReference type="ChEBI" id="CHEBI:30616"/>
    </ligand>
</feature>
<dbReference type="GO" id="GO:0035999">
    <property type="term" value="P:tetrahydrofolate interconversion"/>
    <property type="evidence" value="ECO:0007669"/>
    <property type="project" value="TreeGrafter"/>
</dbReference>
<evidence type="ECO:0000256" key="4">
    <source>
        <dbReference type="PIRSR" id="PIRSR006806-1"/>
    </source>
</evidence>
<dbReference type="InterPro" id="IPR002698">
    <property type="entry name" value="FTHF_cligase"/>
</dbReference>
<name>A0A5C4TCG6_9BACL</name>
<proteinExistence type="inferred from homology"/>
<accession>A0A5C4TCG6</accession>
<dbReference type="PANTHER" id="PTHR23407:SF1">
    <property type="entry name" value="5-FORMYLTETRAHYDROFOLATE CYCLO-LIGASE"/>
    <property type="match status" value="1"/>
</dbReference>
<dbReference type="Pfam" id="PF01812">
    <property type="entry name" value="5-FTHF_cyc-lig"/>
    <property type="match status" value="1"/>
</dbReference>
<gene>
    <name evidence="6" type="ORF">FE784_07740</name>
</gene>
<evidence type="ECO:0000313" key="6">
    <source>
        <dbReference type="EMBL" id="TNJ66768.1"/>
    </source>
</evidence>
<dbReference type="InterPro" id="IPR037171">
    <property type="entry name" value="NagB/RpiA_transferase-like"/>
</dbReference>
<dbReference type="EC" id="6.3.3.2" evidence="5"/>
<keyword evidence="5" id="KW-0479">Metal-binding</keyword>
<dbReference type="GO" id="GO:0005524">
    <property type="term" value="F:ATP binding"/>
    <property type="evidence" value="ECO:0007669"/>
    <property type="project" value="UniProtKB-KW"/>
</dbReference>
<dbReference type="Gene3D" id="3.40.50.10420">
    <property type="entry name" value="NagB/RpiA/CoA transferase-like"/>
    <property type="match status" value="1"/>
</dbReference>
<keyword evidence="5" id="KW-0460">Magnesium</keyword>
<dbReference type="PIRSF" id="PIRSF006806">
    <property type="entry name" value="FTHF_cligase"/>
    <property type="match status" value="1"/>
</dbReference>